<name>A0ABR2RFD1_9ROSI</name>
<reference evidence="1 2" key="1">
    <citation type="journal article" date="2024" name="G3 (Bethesda)">
        <title>Genome assembly of Hibiscus sabdariffa L. provides insights into metabolisms of medicinal natural products.</title>
        <authorList>
            <person name="Kim T."/>
        </authorList>
    </citation>
    <scope>NUCLEOTIDE SEQUENCE [LARGE SCALE GENOMIC DNA]</scope>
    <source>
        <strain evidence="1">TK-2024</strain>
        <tissue evidence="1">Old leaves</tissue>
    </source>
</reference>
<accession>A0ABR2RFD1</accession>
<dbReference type="Proteomes" id="UP001396334">
    <property type="component" value="Unassembled WGS sequence"/>
</dbReference>
<dbReference type="EMBL" id="JBBPBN010000023">
    <property type="protein sequence ID" value="KAK9011651.1"/>
    <property type="molecule type" value="Genomic_DNA"/>
</dbReference>
<protein>
    <submittedName>
        <fullName evidence="1">Uncharacterized protein</fullName>
    </submittedName>
</protein>
<evidence type="ECO:0000313" key="1">
    <source>
        <dbReference type="EMBL" id="KAK9011651.1"/>
    </source>
</evidence>
<gene>
    <name evidence="1" type="ORF">V6N11_044497</name>
</gene>
<sequence length="192" mass="20867">MDGSCPGCRKHYNSVEKVSVSTHGGDTFRWSLENNPVIFFFISRLRFLRFWIAQSNRSYPYVQAHTAIVNASLPNNVGFFYVLQGYNVAPMFSPKTIQLSSFYSHATMFASASSTHVYTHASSGASSPQIATPVCAPSTMFVCAPMYFGFSTQAHLAIPEASPSCATVSATSCGSPTLGFSISQYDTYSLAN</sequence>
<keyword evidence="2" id="KW-1185">Reference proteome</keyword>
<evidence type="ECO:0000313" key="2">
    <source>
        <dbReference type="Proteomes" id="UP001396334"/>
    </source>
</evidence>
<proteinExistence type="predicted"/>
<comment type="caution">
    <text evidence="1">The sequence shown here is derived from an EMBL/GenBank/DDBJ whole genome shotgun (WGS) entry which is preliminary data.</text>
</comment>
<organism evidence="1 2">
    <name type="scientific">Hibiscus sabdariffa</name>
    <name type="common">roselle</name>
    <dbReference type="NCBI Taxonomy" id="183260"/>
    <lineage>
        <taxon>Eukaryota</taxon>
        <taxon>Viridiplantae</taxon>
        <taxon>Streptophyta</taxon>
        <taxon>Embryophyta</taxon>
        <taxon>Tracheophyta</taxon>
        <taxon>Spermatophyta</taxon>
        <taxon>Magnoliopsida</taxon>
        <taxon>eudicotyledons</taxon>
        <taxon>Gunneridae</taxon>
        <taxon>Pentapetalae</taxon>
        <taxon>rosids</taxon>
        <taxon>malvids</taxon>
        <taxon>Malvales</taxon>
        <taxon>Malvaceae</taxon>
        <taxon>Malvoideae</taxon>
        <taxon>Hibiscus</taxon>
    </lineage>
</organism>